<dbReference type="Gene3D" id="1.20.1640.10">
    <property type="entry name" value="Multidrug efflux transporter AcrB transmembrane domain"/>
    <property type="match status" value="1"/>
</dbReference>
<dbReference type="PANTHER" id="PTHR32063">
    <property type="match status" value="1"/>
</dbReference>
<proteinExistence type="predicted"/>
<dbReference type="OrthoDB" id="636130at2"/>
<dbReference type="SUPFAM" id="SSF82866">
    <property type="entry name" value="Multidrug efflux transporter AcrB transmembrane domain"/>
    <property type="match status" value="1"/>
</dbReference>
<dbReference type="GO" id="GO:0005886">
    <property type="term" value="C:plasma membrane"/>
    <property type="evidence" value="ECO:0007669"/>
    <property type="project" value="TreeGrafter"/>
</dbReference>
<organism evidence="2 3">
    <name type="scientific">Adhaeribacter aerolatus</name>
    <dbReference type="NCBI Taxonomy" id="670289"/>
    <lineage>
        <taxon>Bacteria</taxon>
        <taxon>Pseudomonadati</taxon>
        <taxon>Bacteroidota</taxon>
        <taxon>Cytophagia</taxon>
        <taxon>Cytophagales</taxon>
        <taxon>Hymenobacteraceae</taxon>
        <taxon>Adhaeribacter</taxon>
    </lineage>
</organism>
<keyword evidence="1" id="KW-0812">Transmembrane</keyword>
<evidence type="ECO:0000256" key="1">
    <source>
        <dbReference type="SAM" id="Phobius"/>
    </source>
</evidence>
<sequence length="426" mass="47145">MIGKLISFSLRNRMIVLLIAAGLFGWGIYSVSTNKVDAIPDLSENQVIVFTEWMGRSPQIIEDQVTYPLVTNLQGMPQVKYVRGVSMFGMSFIYVIFEDQTDIYWARERVLERLNYANRLLPEGAVPTLGPDGTGVGHILWYTLDAPGMDLGEQRAIQDWYVKFSLQNVAGVSEIASFGGFQKQYQVTLDPNKLTYFNLSVPQVMTAVRANNNESGGRKFEMSDIGYIIKTTGYLKSTEEIENIPITTQNTIPVRIGDIATVQMTGESRLGIFDLNGEGEAVGGIVVMRYGENAAEVIEKVKAKMQEVSAGLPKGVKFNIVYDRSGLINDSVNSVKTTLIEEMVVASLIVFIFLFHWRSALIIIIQLPLSVAIGFILLNTFGISSNIMSLTGIALSIGVIVDDAIVMVENAYRHLADAQHDEKSFL</sequence>
<dbReference type="Gene3D" id="3.30.70.1430">
    <property type="entry name" value="Multidrug efflux transporter AcrB pore domain"/>
    <property type="match status" value="1"/>
</dbReference>
<name>A0A512B5R3_9BACT</name>
<dbReference type="Gene3D" id="3.30.70.1320">
    <property type="entry name" value="Multidrug efflux transporter AcrB pore domain like"/>
    <property type="match status" value="1"/>
</dbReference>
<dbReference type="SUPFAM" id="SSF82693">
    <property type="entry name" value="Multidrug efflux transporter AcrB pore domain, PN1, PN2, PC1 and PC2 subdomains"/>
    <property type="match status" value="2"/>
</dbReference>
<dbReference type="EMBL" id="BJYS01000057">
    <property type="protein sequence ID" value="GEO07315.1"/>
    <property type="molecule type" value="Genomic_DNA"/>
</dbReference>
<dbReference type="InterPro" id="IPR027463">
    <property type="entry name" value="AcrB_DN_DC_subdom"/>
</dbReference>
<evidence type="ECO:0008006" key="4">
    <source>
        <dbReference type="Google" id="ProtNLM"/>
    </source>
</evidence>
<keyword evidence="1" id="KW-1133">Transmembrane helix</keyword>
<keyword evidence="1" id="KW-0472">Membrane</keyword>
<comment type="caution">
    <text evidence="2">The sequence shown here is derived from an EMBL/GenBank/DDBJ whole genome shotgun (WGS) entry which is preliminary data.</text>
</comment>
<dbReference type="SUPFAM" id="SSF82714">
    <property type="entry name" value="Multidrug efflux transporter AcrB TolC docking domain, DN and DC subdomains"/>
    <property type="match status" value="1"/>
</dbReference>
<dbReference type="Proteomes" id="UP000321532">
    <property type="component" value="Unassembled WGS sequence"/>
</dbReference>
<dbReference type="GO" id="GO:0042910">
    <property type="term" value="F:xenobiotic transmembrane transporter activity"/>
    <property type="evidence" value="ECO:0007669"/>
    <property type="project" value="TreeGrafter"/>
</dbReference>
<dbReference type="AlphaFoldDB" id="A0A512B5R3"/>
<dbReference type="PRINTS" id="PR00702">
    <property type="entry name" value="ACRIFLAVINRP"/>
</dbReference>
<evidence type="ECO:0000313" key="2">
    <source>
        <dbReference type="EMBL" id="GEO07315.1"/>
    </source>
</evidence>
<protein>
    <recommendedName>
        <fullName evidence="4">Metal transporter</fullName>
    </recommendedName>
</protein>
<dbReference type="InterPro" id="IPR001036">
    <property type="entry name" value="Acrflvin-R"/>
</dbReference>
<accession>A0A512B5R3</accession>
<dbReference type="Pfam" id="PF00873">
    <property type="entry name" value="ACR_tran"/>
    <property type="match status" value="1"/>
</dbReference>
<dbReference type="PANTHER" id="PTHR32063:SF19">
    <property type="entry name" value="CATION EFFLUX SYSTEM PROTEIN CUSA"/>
    <property type="match status" value="1"/>
</dbReference>
<feature type="transmembrane region" description="Helical" evidence="1">
    <location>
        <begin position="338"/>
        <end position="355"/>
    </location>
</feature>
<reference evidence="2 3" key="1">
    <citation type="submission" date="2019-07" db="EMBL/GenBank/DDBJ databases">
        <title>Whole genome shotgun sequence of Adhaeribacter aerolatus NBRC 106133.</title>
        <authorList>
            <person name="Hosoyama A."/>
            <person name="Uohara A."/>
            <person name="Ohji S."/>
            <person name="Ichikawa N."/>
        </authorList>
    </citation>
    <scope>NUCLEOTIDE SEQUENCE [LARGE SCALE GENOMIC DNA]</scope>
    <source>
        <strain evidence="2 3">NBRC 106133</strain>
    </source>
</reference>
<gene>
    <name evidence="2" type="ORF">AAE02nite_49790</name>
</gene>
<dbReference type="Gene3D" id="3.30.2090.10">
    <property type="entry name" value="Multidrug efflux transporter AcrB TolC docking domain, DN and DC subdomains"/>
    <property type="match status" value="1"/>
</dbReference>
<keyword evidence="3" id="KW-1185">Reference proteome</keyword>
<evidence type="ECO:0000313" key="3">
    <source>
        <dbReference type="Proteomes" id="UP000321532"/>
    </source>
</evidence>